<accession>A0A161PUQ1</accession>
<sequence length="250" mass="28294">MRHLIIVFSLLFVSVGALAKPRVLTFITHEAPPHMSESMPDNGAVFYSLKKVLEKKGYDIKVIFAPSWIRAKMNAVKDPKIDGLAPVRTIENTDQFVFTKLFYKSAWLIVERKDHPIVWSKVSDLAKYTAGNIQGVELRDGIKELVESGKMKVENVASPLNNFLKVATKRVDFAFSDELVFRFTMGTEPELRPYQGVLQLNPKPIVIDSYGIALKKSEDAKAIVKHIELHEGDFAKYTEEYLTSLLPKKP</sequence>
<reference evidence="1 2" key="1">
    <citation type="submission" date="2016-03" db="EMBL/GenBank/DDBJ databases">
        <authorList>
            <person name="Ploux O."/>
        </authorList>
    </citation>
    <scope>NUCLEOTIDE SEQUENCE [LARGE SCALE GENOMIC DNA]</scope>
    <source>
        <strain evidence="1 2">EC13</strain>
    </source>
</reference>
<dbReference type="OrthoDB" id="5296159at2"/>
<proteinExistence type="predicted"/>
<name>A0A161PUQ1_BDEBC</name>
<dbReference type="AlphaFoldDB" id="A0A161PUQ1"/>
<dbReference type="EMBL" id="LUKD01000001">
    <property type="protein sequence ID" value="KYG69218.1"/>
    <property type="molecule type" value="Genomic_DNA"/>
</dbReference>
<dbReference type="SUPFAM" id="SSF53850">
    <property type="entry name" value="Periplasmic binding protein-like II"/>
    <property type="match status" value="1"/>
</dbReference>
<evidence type="ECO:0000313" key="1">
    <source>
        <dbReference type="EMBL" id="KYG69218.1"/>
    </source>
</evidence>
<organism evidence="1 2">
    <name type="scientific">Bdellovibrio bacteriovorus</name>
    <dbReference type="NCBI Taxonomy" id="959"/>
    <lineage>
        <taxon>Bacteria</taxon>
        <taxon>Pseudomonadati</taxon>
        <taxon>Bdellovibrionota</taxon>
        <taxon>Bdellovibrionia</taxon>
        <taxon>Bdellovibrionales</taxon>
        <taxon>Pseudobdellovibrionaceae</taxon>
        <taxon>Bdellovibrio</taxon>
    </lineage>
</organism>
<gene>
    <name evidence="1" type="ORF">AZI87_08400</name>
</gene>
<comment type="caution">
    <text evidence="1">The sequence shown here is derived from an EMBL/GenBank/DDBJ whole genome shotgun (WGS) entry which is preliminary data.</text>
</comment>
<evidence type="ECO:0000313" key="2">
    <source>
        <dbReference type="Proteomes" id="UP000075799"/>
    </source>
</evidence>
<protein>
    <submittedName>
        <fullName evidence="1">Amino acid ABC transporter substrate-binding protein</fullName>
    </submittedName>
</protein>
<dbReference type="Gene3D" id="3.40.190.10">
    <property type="entry name" value="Periplasmic binding protein-like II"/>
    <property type="match status" value="2"/>
</dbReference>
<dbReference type="Proteomes" id="UP000075799">
    <property type="component" value="Unassembled WGS sequence"/>
</dbReference>